<dbReference type="RefSeq" id="WP_036439243.1">
    <property type="nucleotide sequence ID" value="NZ_CP033021.1"/>
</dbReference>
<evidence type="ECO:0000313" key="1">
    <source>
        <dbReference type="EMBL" id="AYN65202.1"/>
    </source>
</evidence>
<evidence type="ECO:0000313" key="2">
    <source>
        <dbReference type="Proteomes" id="UP000029712"/>
    </source>
</evidence>
<reference evidence="1 2" key="1">
    <citation type="submission" date="2014-08" db="EMBL/GenBank/DDBJ databases">
        <authorList>
            <person name="Kuleshov K."/>
            <person name="Dedkov V."/>
            <person name="Markelov M."/>
            <person name="Pimkina E."/>
        </authorList>
    </citation>
    <scope>NUCLEOTIDE SEQUENCE [LARGE SCALE GENOMIC DNA]</scope>
    <source>
        <strain evidence="2">TOA</strain>
    </source>
</reference>
<reference evidence="1 2" key="2">
    <citation type="submission" date="2018-10" db="EMBL/GenBank/DDBJ databases">
        <title>Detection and isolation of Mycoplasma hominis as a predominant microorganism from pelvic cavity of patient with salpingitis and tubo-ovarian abscess.</title>
        <authorList>
            <person name="Guschin A.E."/>
            <person name="Khayrullina G.A."/>
            <person name="Rakovskaya I.V."/>
            <person name="Shelenkov A.A."/>
            <person name="Shagin D.A."/>
        </authorList>
    </citation>
    <scope>NUCLEOTIDE SEQUENCE [LARGE SCALE GENOMIC DNA]</scope>
    <source>
        <strain evidence="2">TOA</strain>
    </source>
</reference>
<dbReference type="EMBL" id="CP033021">
    <property type="protein sequence ID" value="AYN65202.1"/>
    <property type="molecule type" value="Genomic_DNA"/>
</dbReference>
<protein>
    <submittedName>
        <fullName evidence="1">Uncharacterized protein</fullName>
    </submittedName>
</protein>
<dbReference type="AlphaFoldDB" id="A0A454C910"/>
<organism evidence="1 2">
    <name type="scientific">Metamycoplasma hominis</name>
    <name type="common">Mycoplasma hominis</name>
    <dbReference type="NCBI Taxonomy" id="2098"/>
    <lineage>
        <taxon>Bacteria</taxon>
        <taxon>Bacillati</taxon>
        <taxon>Mycoplasmatota</taxon>
        <taxon>Mycoplasmoidales</taxon>
        <taxon>Metamycoplasmataceae</taxon>
        <taxon>Metamycoplasma</taxon>
    </lineage>
</organism>
<accession>A0A454C910</accession>
<name>A0A454C910_METHO</name>
<gene>
    <name evidence="1" type="ORF">KN71_000520</name>
</gene>
<dbReference type="Proteomes" id="UP000029712">
    <property type="component" value="Chromosome"/>
</dbReference>
<proteinExistence type="predicted"/>
<sequence>MAYGTKNLLIFKNNLIQNKQNLKSFALKLSFYVLKQMPQIKSVILAYDNEYWKKMSQYVTYYLKSRGINVYFLHKNYLGVPFSFLEFSFKKLNTLDLAIYFSFFDSKSCKIQTIFKNNQEINFFDFSNFNLNENEYQFLNDEPIYLDTKMLLNDYLNQITSNRVTKYHNSILNLIINKYQYNFELIKKIMGFDDLGYKFINKQRFTNDTIFRVSKTFLTRGMQFNYFARFFINQEVKYYLAYKKLFNYDFKQILNEHLVALYIKFQNTFFSSMLINDNFFKINKIYINQLYPTPILIKVCEMFDIEYSFVLHQQDIILNDNENVSYVDNNDISFLSAEYNYRDSFKTFFYINEMLNYFETQQIDIFDIEKELKLKFLTYKEFEIECSIANLVHFKDKLSIQKSISRIEIDQLTVFENKQDKYIKHIAKIALKTNPQCFISISYNEISCKLKFSVFYSQTTKIFNKIKEYFNKFLLLNKKIRN</sequence>